<evidence type="ECO:0000256" key="8">
    <source>
        <dbReference type="ARBA" id="ARBA00023012"/>
    </source>
</evidence>
<feature type="transmembrane region" description="Helical" evidence="9">
    <location>
        <begin position="121"/>
        <end position="136"/>
    </location>
</feature>
<reference evidence="13" key="2">
    <citation type="submission" date="2020-09" db="EMBL/GenBank/DDBJ databases">
        <authorList>
            <person name="Sun Q."/>
            <person name="Ohkuma M."/>
        </authorList>
    </citation>
    <scope>NUCLEOTIDE SEQUENCE</scope>
    <source>
        <strain evidence="13">JCM 4386</strain>
    </source>
</reference>
<evidence type="ECO:0000313" key="14">
    <source>
        <dbReference type="Proteomes" id="UP000606194"/>
    </source>
</evidence>
<evidence type="ECO:0000259" key="11">
    <source>
        <dbReference type="Pfam" id="PF07730"/>
    </source>
</evidence>
<organism evidence="13 14">
    <name type="scientific">Streptomyces humidus</name>
    <dbReference type="NCBI Taxonomy" id="52259"/>
    <lineage>
        <taxon>Bacteria</taxon>
        <taxon>Bacillati</taxon>
        <taxon>Actinomycetota</taxon>
        <taxon>Actinomycetes</taxon>
        <taxon>Kitasatosporales</taxon>
        <taxon>Streptomycetaceae</taxon>
        <taxon>Streptomyces</taxon>
    </lineage>
</organism>
<reference evidence="13" key="1">
    <citation type="journal article" date="2014" name="Int. J. Syst. Evol. Microbiol.">
        <title>Complete genome sequence of Corynebacterium casei LMG S-19264T (=DSM 44701T), isolated from a smear-ripened cheese.</title>
        <authorList>
            <consortium name="US DOE Joint Genome Institute (JGI-PGF)"/>
            <person name="Walter F."/>
            <person name="Albersmeier A."/>
            <person name="Kalinowski J."/>
            <person name="Ruckert C."/>
        </authorList>
    </citation>
    <scope>NUCLEOTIDE SEQUENCE</scope>
    <source>
        <strain evidence="13">JCM 4386</strain>
    </source>
</reference>
<dbReference type="Proteomes" id="UP000606194">
    <property type="component" value="Unassembled WGS sequence"/>
</dbReference>
<feature type="transmembrane region" description="Helical" evidence="9">
    <location>
        <begin position="100"/>
        <end position="116"/>
    </location>
</feature>
<evidence type="ECO:0000259" key="10">
    <source>
        <dbReference type="Pfam" id="PF02518"/>
    </source>
</evidence>
<evidence type="ECO:0000256" key="6">
    <source>
        <dbReference type="ARBA" id="ARBA00022777"/>
    </source>
</evidence>
<dbReference type="AlphaFoldDB" id="A0A918FWA4"/>
<keyword evidence="5" id="KW-0547">Nucleotide-binding</keyword>
<evidence type="ECO:0000313" key="13">
    <source>
        <dbReference type="EMBL" id="GGR89105.1"/>
    </source>
</evidence>
<evidence type="ECO:0000256" key="1">
    <source>
        <dbReference type="ARBA" id="ARBA00000085"/>
    </source>
</evidence>
<dbReference type="GO" id="GO:0000155">
    <property type="term" value="F:phosphorelay sensor kinase activity"/>
    <property type="evidence" value="ECO:0007669"/>
    <property type="project" value="InterPro"/>
</dbReference>
<feature type="domain" description="Signal transduction histidine kinase subgroup 3 dimerisation and phosphoacceptor" evidence="11">
    <location>
        <begin position="236"/>
        <end position="300"/>
    </location>
</feature>
<comment type="catalytic activity">
    <reaction evidence="1">
        <text>ATP + protein L-histidine = ADP + protein N-phospho-L-histidine.</text>
        <dbReference type="EC" id="2.7.13.3"/>
    </reaction>
</comment>
<dbReference type="EC" id="2.7.13.3" evidence="2"/>
<evidence type="ECO:0000256" key="3">
    <source>
        <dbReference type="ARBA" id="ARBA00022553"/>
    </source>
</evidence>
<accession>A0A918FWA4</accession>
<proteinExistence type="predicted"/>
<protein>
    <recommendedName>
        <fullName evidence="2">histidine kinase</fullName>
        <ecNumber evidence="2">2.7.13.3</ecNumber>
    </recommendedName>
</protein>
<dbReference type="GO" id="GO:0016020">
    <property type="term" value="C:membrane"/>
    <property type="evidence" value="ECO:0007669"/>
    <property type="project" value="InterPro"/>
</dbReference>
<sequence length="452" mass="48141">MITVIKWTDVAAGDVGENEPVTTVPMADRLLERVKPDRLGEWFTLLTRPNGPLPRPTRRGRTFDAAVALAVGVGSVYYVLDNMTGIVDRGDRPGPAPGEWIGPVIVAIIASAPLTLRRRYPLAVLWIVLAAVMVTPHDAPRLTFYACVVAAYSAAAYSPHRIPTLASLGVAVLLVSTDSALPTVPDQYAPYLILVPIVVAANGLRTWKLRSDEGRRRLSAMEREQAEALRRAVEHERARIARELHDVVTHNVSVMVIQSGAARKVMDAHPDQAREALLAVEAGGRAAMTELRHVMGLLTTDTPADPDSPGPAGMVDLAPQPGLGELETLVARVGKTGMPVKLTVTGQRRPLPSGIELAAYRVVQEALTNTVKHAAGASAAVTVDYAATHLRVEVTDTGGTASTFRTNGSATGAGRGLIGLRERLAVYGGTLRTGPHRADGYRVTALIPLEAS</sequence>
<dbReference type="InterPro" id="IPR055558">
    <property type="entry name" value="DUF7134"/>
</dbReference>
<dbReference type="Gene3D" id="1.20.5.1930">
    <property type="match status" value="1"/>
</dbReference>
<evidence type="ECO:0000256" key="7">
    <source>
        <dbReference type="ARBA" id="ARBA00022840"/>
    </source>
</evidence>
<dbReference type="CDD" id="cd16917">
    <property type="entry name" value="HATPase_UhpB-NarQ-NarX-like"/>
    <property type="match status" value="1"/>
</dbReference>
<dbReference type="GO" id="GO:0046983">
    <property type="term" value="F:protein dimerization activity"/>
    <property type="evidence" value="ECO:0007669"/>
    <property type="project" value="InterPro"/>
</dbReference>
<dbReference type="Pfam" id="PF07730">
    <property type="entry name" value="HisKA_3"/>
    <property type="match status" value="1"/>
</dbReference>
<keyword evidence="9" id="KW-0812">Transmembrane</keyword>
<dbReference type="EMBL" id="BMTL01000011">
    <property type="protein sequence ID" value="GGR89105.1"/>
    <property type="molecule type" value="Genomic_DNA"/>
</dbReference>
<evidence type="ECO:0000256" key="2">
    <source>
        <dbReference type="ARBA" id="ARBA00012438"/>
    </source>
</evidence>
<dbReference type="PANTHER" id="PTHR24421">
    <property type="entry name" value="NITRATE/NITRITE SENSOR PROTEIN NARX-RELATED"/>
    <property type="match status" value="1"/>
</dbReference>
<feature type="domain" description="DUF7134" evidence="12">
    <location>
        <begin position="98"/>
        <end position="185"/>
    </location>
</feature>
<evidence type="ECO:0000256" key="9">
    <source>
        <dbReference type="SAM" id="Phobius"/>
    </source>
</evidence>
<evidence type="ECO:0000256" key="5">
    <source>
        <dbReference type="ARBA" id="ARBA00022741"/>
    </source>
</evidence>
<feature type="transmembrane region" description="Helical" evidence="9">
    <location>
        <begin position="62"/>
        <end position="80"/>
    </location>
</feature>
<dbReference type="Gene3D" id="3.30.565.10">
    <property type="entry name" value="Histidine kinase-like ATPase, C-terminal domain"/>
    <property type="match status" value="1"/>
</dbReference>
<dbReference type="Pfam" id="PF02518">
    <property type="entry name" value="HATPase_c"/>
    <property type="match status" value="1"/>
</dbReference>
<keyword evidence="9" id="KW-0472">Membrane</keyword>
<dbReference type="InterPro" id="IPR003594">
    <property type="entry name" value="HATPase_dom"/>
</dbReference>
<keyword evidence="7" id="KW-0067">ATP-binding</keyword>
<comment type="caution">
    <text evidence="13">The sequence shown here is derived from an EMBL/GenBank/DDBJ whole genome shotgun (WGS) entry which is preliminary data.</text>
</comment>
<feature type="domain" description="Histidine kinase/HSP90-like ATPase" evidence="10">
    <location>
        <begin position="356"/>
        <end position="450"/>
    </location>
</feature>
<keyword evidence="8" id="KW-0902">Two-component regulatory system</keyword>
<evidence type="ECO:0000256" key="4">
    <source>
        <dbReference type="ARBA" id="ARBA00022679"/>
    </source>
</evidence>
<dbReference type="GO" id="GO:0005524">
    <property type="term" value="F:ATP binding"/>
    <property type="evidence" value="ECO:0007669"/>
    <property type="project" value="UniProtKB-KW"/>
</dbReference>
<dbReference type="InterPro" id="IPR011712">
    <property type="entry name" value="Sig_transdc_His_kin_sub3_dim/P"/>
</dbReference>
<gene>
    <name evidence="13" type="ORF">GCM10010269_30250</name>
</gene>
<dbReference type="InterPro" id="IPR036890">
    <property type="entry name" value="HATPase_C_sf"/>
</dbReference>
<keyword evidence="9" id="KW-1133">Transmembrane helix</keyword>
<evidence type="ECO:0000259" key="12">
    <source>
        <dbReference type="Pfam" id="PF23539"/>
    </source>
</evidence>
<dbReference type="SUPFAM" id="SSF55874">
    <property type="entry name" value="ATPase domain of HSP90 chaperone/DNA topoisomerase II/histidine kinase"/>
    <property type="match status" value="1"/>
</dbReference>
<dbReference type="Pfam" id="PF23539">
    <property type="entry name" value="DUF7134"/>
    <property type="match status" value="1"/>
</dbReference>
<keyword evidence="3" id="KW-0597">Phosphoprotein</keyword>
<dbReference type="InterPro" id="IPR050482">
    <property type="entry name" value="Sensor_HK_TwoCompSys"/>
</dbReference>
<keyword evidence="4" id="KW-0808">Transferase</keyword>
<keyword evidence="6 13" id="KW-0418">Kinase</keyword>
<name>A0A918FWA4_9ACTN</name>
<dbReference type="PANTHER" id="PTHR24421:SF10">
    <property type="entry name" value="NITRATE_NITRITE SENSOR PROTEIN NARQ"/>
    <property type="match status" value="1"/>
</dbReference>
<keyword evidence="14" id="KW-1185">Reference proteome</keyword>